<keyword evidence="9" id="KW-1185">Reference proteome</keyword>
<dbReference type="InterPro" id="IPR023885">
    <property type="entry name" value="4Fe4S-binding_SPASM_dom"/>
</dbReference>
<comment type="cofactor">
    <cofactor evidence="1">
        <name>[4Fe-4S] cluster</name>
        <dbReference type="ChEBI" id="CHEBI:49883"/>
    </cofactor>
</comment>
<dbReference type="GO" id="GO:0003824">
    <property type="term" value="F:catalytic activity"/>
    <property type="evidence" value="ECO:0007669"/>
    <property type="project" value="InterPro"/>
</dbReference>
<evidence type="ECO:0000256" key="3">
    <source>
        <dbReference type="ARBA" id="ARBA00022691"/>
    </source>
</evidence>
<keyword evidence="3" id="KW-0949">S-adenosyl-L-methionine</keyword>
<gene>
    <name evidence="8" type="ORF">GGQ74_002949</name>
</gene>
<dbReference type="PROSITE" id="PS51918">
    <property type="entry name" value="RADICAL_SAM"/>
    <property type="match status" value="1"/>
</dbReference>
<evidence type="ECO:0000259" key="7">
    <source>
        <dbReference type="PROSITE" id="PS51918"/>
    </source>
</evidence>
<dbReference type="InterPro" id="IPR034391">
    <property type="entry name" value="AdoMet-like_SPASM_containing"/>
</dbReference>
<evidence type="ECO:0000256" key="4">
    <source>
        <dbReference type="ARBA" id="ARBA00022723"/>
    </source>
</evidence>
<dbReference type="PANTHER" id="PTHR11228">
    <property type="entry name" value="RADICAL SAM DOMAIN PROTEIN"/>
    <property type="match status" value="1"/>
</dbReference>
<dbReference type="Gene3D" id="3.20.20.70">
    <property type="entry name" value="Aldolase class I"/>
    <property type="match status" value="1"/>
</dbReference>
<dbReference type="AlphaFoldDB" id="A0A846QRV0"/>
<evidence type="ECO:0000256" key="5">
    <source>
        <dbReference type="ARBA" id="ARBA00023004"/>
    </source>
</evidence>
<keyword evidence="6" id="KW-0411">Iron-sulfur</keyword>
<comment type="caution">
    <text evidence="8">The sequence shown here is derived from an EMBL/GenBank/DDBJ whole genome shotgun (WGS) entry which is preliminary data.</text>
</comment>
<dbReference type="RefSeq" id="WP_167942337.1">
    <property type="nucleotide sequence ID" value="NZ_JAATJA010000004.1"/>
</dbReference>
<keyword evidence="5" id="KW-0408">Iron</keyword>
<dbReference type="Proteomes" id="UP000580856">
    <property type="component" value="Unassembled WGS sequence"/>
</dbReference>
<protein>
    <submittedName>
        <fullName evidence="8">MoaA/NifB/PqqE/SkfB family radical SAM enzyme</fullName>
    </submittedName>
</protein>
<dbReference type="SUPFAM" id="SSF102114">
    <property type="entry name" value="Radical SAM enzymes"/>
    <property type="match status" value="1"/>
</dbReference>
<dbReference type="PANTHER" id="PTHR11228:SF7">
    <property type="entry name" value="PQQA PEPTIDE CYCLASE"/>
    <property type="match status" value="1"/>
</dbReference>
<dbReference type="Pfam" id="PF04055">
    <property type="entry name" value="Radical_SAM"/>
    <property type="match status" value="1"/>
</dbReference>
<dbReference type="SFLD" id="SFLDG01387">
    <property type="entry name" value="BtrN-like_SPASM_domain_contain"/>
    <property type="match status" value="1"/>
</dbReference>
<feature type="domain" description="Radical SAM core" evidence="7">
    <location>
        <begin position="2"/>
        <end position="230"/>
    </location>
</feature>
<dbReference type="CDD" id="cd01335">
    <property type="entry name" value="Radical_SAM"/>
    <property type="match status" value="1"/>
</dbReference>
<reference evidence="8 9" key="1">
    <citation type="submission" date="2020-03" db="EMBL/GenBank/DDBJ databases">
        <title>Genomic Encyclopedia of Type Strains, Phase IV (KMG-IV): sequencing the most valuable type-strain genomes for metagenomic binning, comparative biology and taxonomic classification.</title>
        <authorList>
            <person name="Goeker M."/>
        </authorList>
    </citation>
    <scope>NUCLEOTIDE SEQUENCE [LARGE SCALE GENOMIC DNA]</scope>
    <source>
        <strain evidence="8 9">DSM 24233</strain>
    </source>
</reference>
<dbReference type="InterPro" id="IPR007197">
    <property type="entry name" value="rSAM"/>
</dbReference>
<accession>A0A846QRV0</accession>
<keyword evidence="2" id="KW-0004">4Fe-4S</keyword>
<dbReference type="SFLD" id="SFLDS00029">
    <property type="entry name" value="Radical_SAM"/>
    <property type="match status" value="1"/>
</dbReference>
<proteinExistence type="predicted"/>
<sequence length="363" mass="39242">MAAPPASPFASIQAEPTSRCTLRCATCLRGNFPEQWVDADMPPRVLDALIDAAESCESMHLQGWGESLLRDDMPDIVRAVAKRGARPSLSTNGTHLSNKTARALVDAGLASMAVSLAGPDDATQTALRGRGTFSRALEALATFHAARHDRHPPLLVNLLVTPGTARAIPSILRQCARAGADRVVPTHMVHVCCDTQAALVAYDRPERHTWHWLAARVASWRHGIGFVPPPMRTEELPVCPRDPLHSLFIAADGTVSPCVYLCPPMTGPYPVRFGDSRTQASRLGFGNIATSPLAEIWDSAPYRAFRHAFERRLDIHDALTAGIGADFESAARLDHAVAAIAEAFATTHRPPDPCRHCAHLHGV</sequence>
<dbReference type="InterPro" id="IPR050377">
    <property type="entry name" value="Radical_SAM_PqqE_MftC-like"/>
</dbReference>
<keyword evidence="4" id="KW-0479">Metal-binding</keyword>
<evidence type="ECO:0000313" key="8">
    <source>
        <dbReference type="EMBL" id="NJB69252.1"/>
    </source>
</evidence>
<dbReference type="Pfam" id="PF13186">
    <property type="entry name" value="SPASM"/>
    <property type="match status" value="1"/>
</dbReference>
<name>A0A846QRV0_9BACT</name>
<evidence type="ECO:0000256" key="2">
    <source>
        <dbReference type="ARBA" id="ARBA00022485"/>
    </source>
</evidence>
<dbReference type="SFLD" id="SFLDG01067">
    <property type="entry name" value="SPASM/twitch_domain_containing"/>
    <property type="match status" value="1"/>
</dbReference>
<organism evidence="8 9">
    <name type="scientific">Desulfobaculum xiamenense</name>
    <dbReference type="NCBI Taxonomy" id="995050"/>
    <lineage>
        <taxon>Bacteria</taxon>
        <taxon>Pseudomonadati</taxon>
        <taxon>Thermodesulfobacteriota</taxon>
        <taxon>Desulfovibrionia</taxon>
        <taxon>Desulfovibrionales</taxon>
        <taxon>Desulfovibrionaceae</taxon>
        <taxon>Desulfobaculum</taxon>
    </lineage>
</organism>
<evidence type="ECO:0000256" key="1">
    <source>
        <dbReference type="ARBA" id="ARBA00001966"/>
    </source>
</evidence>
<evidence type="ECO:0000313" key="9">
    <source>
        <dbReference type="Proteomes" id="UP000580856"/>
    </source>
</evidence>
<dbReference type="EMBL" id="JAATJA010000004">
    <property type="protein sequence ID" value="NJB69252.1"/>
    <property type="molecule type" value="Genomic_DNA"/>
</dbReference>
<dbReference type="GO" id="GO:0051536">
    <property type="term" value="F:iron-sulfur cluster binding"/>
    <property type="evidence" value="ECO:0007669"/>
    <property type="project" value="UniProtKB-KW"/>
</dbReference>
<dbReference type="InterPro" id="IPR058240">
    <property type="entry name" value="rSAM_sf"/>
</dbReference>
<evidence type="ECO:0000256" key="6">
    <source>
        <dbReference type="ARBA" id="ARBA00023014"/>
    </source>
</evidence>
<dbReference type="GO" id="GO:0046872">
    <property type="term" value="F:metal ion binding"/>
    <property type="evidence" value="ECO:0007669"/>
    <property type="project" value="UniProtKB-KW"/>
</dbReference>
<dbReference type="InterPro" id="IPR013785">
    <property type="entry name" value="Aldolase_TIM"/>
</dbReference>